<accession>V3ZEG6</accession>
<name>V3ZEG6_LOTGI</name>
<evidence type="ECO:0000256" key="2">
    <source>
        <dbReference type="SAM" id="MobiDB-lite"/>
    </source>
</evidence>
<evidence type="ECO:0000313" key="5">
    <source>
        <dbReference type="EMBL" id="ESO82462.1"/>
    </source>
</evidence>
<dbReference type="STRING" id="225164.V3ZEG6"/>
<organism evidence="5 6">
    <name type="scientific">Lottia gigantea</name>
    <name type="common">Giant owl limpet</name>
    <dbReference type="NCBI Taxonomy" id="225164"/>
    <lineage>
        <taxon>Eukaryota</taxon>
        <taxon>Metazoa</taxon>
        <taxon>Spiralia</taxon>
        <taxon>Lophotrochozoa</taxon>
        <taxon>Mollusca</taxon>
        <taxon>Gastropoda</taxon>
        <taxon>Patellogastropoda</taxon>
        <taxon>Lottioidea</taxon>
        <taxon>Lottiidae</taxon>
        <taxon>Lottia</taxon>
    </lineage>
</organism>
<evidence type="ECO:0000256" key="3">
    <source>
        <dbReference type="SAM" id="Phobius"/>
    </source>
</evidence>
<evidence type="ECO:0000256" key="1">
    <source>
        <dbReference type="ARBA" id="ARBA00023180"/>
    </source>
</evidence>
<protein>
    <recommendedName>
        <fullName evidence="4">Vwde helical domain-containing protein</fullName>
    </recommendedName>
</protein>
<dbReference type="KEGG" id="lgi:LOTGIDRAFT_236958"/>
<keyword evidence="3" id="KW-1133">Transmembrane helix</keyword>
<proteinExistence type="predicted"/>
<dbReference type="Pfam" id="PF26129">
    <property type="entry name" value="Vwde"/>
    <property type="match status" value="1"/>
</dbReference>
<keyword evidence="6" id="KW-1185">Reference proteome</keyword>
<feature type="region of interest" description="Disordered" evidence="2">
    <location>
        <begin position="208"/>
        <end position="227"/>
    </location>
</feature>
<dbReference type="EMBL" id="KB203888">
    <property type="protein sequence ID" value="ESO82462.1"/>
    <property type="molecule type" value="Genomic_DNA"/>
</dbReference>
<evidence type="ECO:0000313" key="6">
    <source>
        <dbReference type="Proteomes" id="UP000030746"/>
    </source>
</evidence>
<dbReference type="Pfam" id="PF23106">
    <property type="entry name" value="EGF_Teneurin"/>
    <property type="match status" value="1"/>
</dbReference>
<dbReference type="CTD" id="20250298"/>
<dbReference type="RefSeq" id="XP_009066815.1">
    <property type="nucleotide sequence ID" value="XM_009068567.1"/>
</dbReference>
<dbReference type="OMA" id="WARIHIE"/>
<evidence type="ECO:0000259" key="4">
    <source>
        <dbReference type="Pfam" id="PF26129"/>
    </source>
</evidence>
<keyword evidence="3" id="KW-0472">Membrane</keyword>
<keyword evidence="1" id="KW-0325">Glycoprotein</keyword>
<feature type="domain" description="Vwde helical" evidence="4">
    <location>
        <begin position="233"/>
        <end position="320"/>
    </location>
</feature>
<dbReference type="GeneID" id="20250298"/>
<dbReference type="FunFam" id="2.10.25.10:FF:000001">
    <property type="entry name" value="Tenascin C"/>
    <property type="match status" value="1"/>
</dbReference>
<reference evidence="5 6" key="1">
    <citation type="journal article" date="2013" name="Nature">
        <title>Insights into bilaterian evolution from three spiralian genomes.</title>
        <authorList>
            <person name="Simakov O."/>
            <person name="Marletaz F."/>
            <person name="Cho S.J."/>
            <person name="Edsinger-Gonzales E."/>
            <person name="Havlak P."/>
            <person name="Hellsten U."/>
            <person name="Kuo D.H."/>
            <person name="Larsson T."/>
            <person name="Lv J."/>
            <person name="Arendt D."/>
            <person name="Savage R."/>
            <person name="Osoegawa K."/>
            <person name="de Jong P."/>
            <person name="Grimwood J."/>
            <person name="Chapman J.A."/>
            <person name="Shapiro H."/>
            <person name="Aerts A."/>
            <person name="Otillar R.P."/>
            <person name="Terry A.Y."/>
            <person name="Boore J.L."/>
            <person name="Grigoriev I.V."/>
            <person name="Lindberg D.R."/>
            <person name="Seaver E.C."/>
            <person name="Weisblat D.A."/>
            <person name="Putnam N.H."/>
            <person name="Rokhsar D.S."/>
        </authorList>
    </citation>
    <scope>NUCLEOTIDE SEQUENCE [LARGE SCALE GENOMIC DNA]</scope>
</reference>
<dbReference type="Proteomes" id="UP000030746">
    <property type="component" value="Unassembled WGS sequence"/>
</dbReference>
<feature type="transmembrane region" description="Helical" evidence="3">
    <location>
        <begin position="539"/>
        <end position="564"/>
    </location>
</feature>
<dbReference type="AlphaFoldDB" id="V3ZEG6"/>
<dbReference type="OrthoDB" id="5989069at2759"/>
<keyword evidence="3" id="KW-0812">Transmembrane</keyword>
<dbReference type="Gene3D" id="2.10.25.10">
    <property type="entry name" value="Laminin"/>
    <property type="match status" value="1"/>
</dbReference>
<dbReference type="HOGENOM" id="CLU_461011_0_0_1"/>
<sequence length="592" mass="65091">MKTAPCTASRDSKPYCPCGVSVRVGREVFVIERCAPLKYWRIEYLQCSVTGFKLIDIKRSGNNYEFKLPSGLIMKTSVYQQRQFINLYLYPSQTDTVATGLCGQVGSDIFYKRDRTTVAHVNYPGMPDFSSSWSVPDANIDLFSDEIKLLDPVETGGFFCKCTTPVGSTEPQFTCEKSDDTCAVTIGSSESVDQCIVGGLQSKRSIKSHRSRRSADNLKKGRKKRAQANTELTWRNGWNETTATNYCNKLFDNSTFVGKCKTIPNVDLSFPRDNCVQDIKFMGDTSFALVAIETIVNQCIREVTYDSTYHSPPNGETTSLLEAIKDVACPLDCSYHGTCNKGVCTCDSGWAGNDCSMDISIVPVVDHIANEGYCDLNDRSCDAISVYGGDFIDDSSTLCKISSYQIMDNGDFGPKSEIEEPSIVKSIGEVQCGLGKSRKKRSTRSQPGNEFVKVYSVSVSNNGEAYSNSSLVVIFNSMCQFCTITAANDVQCNYTGDFCISEGTCYGNGEPHSQHTCYTCSVENGAREWVKGGDCDDDMLWIIGVVLGVVLILVIIAILVYCVVKKNKTQVGSIDNKTSPPPYKSGVCLFIL</sequence>
<gene>
    <name evidence="5" type="ORF">LOTGIDRAFT_236958</name>
</gene>
<dbReference type="InterPro" id="IPR058727">
    <property type="entry name" value="Helical_Vwde"/>
</dbReference>